<keyword evidence="3" id="KW-1185">Reference proteome</keyword>
<dbReference type="Proteomes" id="UP000011064">
    <property type="component" value="Unassembled WGS sequence"/>
</dbReference>
<dbReference type="HOGENOM" id="CLU_166299_0_0_1"/>
<evidence type="ECO:0000256" key="1">
    <source>
        <dbReference type="SAM" id="MobiDB-lite"/>
    </source>
</evidence>
<gene>
    <name evidence="2" type="ORF">GMDG_08463</name>
</gene>
<dbReference type="InParanoid" id="L8G4G6"/>
<reference evidence="3" key="1">
    <citation type="submission" date="2010-09" db="EMBL/GenBank/DDBJ databases">
        <title>The genome sequence of Geomyces destructans 20631-21.</title>
        <authorList>
            <consortium name="The Broad Institute Genome Sequencing Platform"/>
            <person name="Cuomo C.A."/>
            <person name="Blehert D.S."/>
            <person name="Lorch J.M."/>
            <person name="Young S.K."/>
            <person name="Zeng Q."/>
            <person name="Gargeya S."/>
            <person name="Fitzgerald M."/>
            <person name="Haas B."/>
            <person name="Abouelleil A."/>
            <person name="Alvarado L."/>
            <person name="Arachchi H.M."/>
            <person name="Berlin A."/>
            <person name="Brown A."/>
            <person name="Chapman S.B."/>
            <person name="Chen Z."/>
            <person name="Dunbar C."/>
            <person name="Freedman E."/>
            <person name="Gearin G."/>
            <person name="Gellesch M."/>
            <person name="Goldberg J."/>
            <person name="Griggs A."/>
            <person name="Gujja S."/>
            <person name="Heiman D."/>
            <person name="Howarth C."/>
            <person name="Larson L."/>
            <person name="Lui A."/>
            <person name="MacDonald P.J.P."/>
            <person name="Montmayeur A."/>
            <person name="Murphy C."/>
            <person name="Neiman D."/>
            <person name="Pearson M."/>
            <person name="Priest M."/>
            <person name="Roberts A."/>
            <person name="Saif S."/>
            <person name="Shea T."/>
            <person name="Shenoy N."/>
            <person name="Sisk P."/>
            <person name="Stolte C."/>
            <person name="Sykes S."/>
            <person name="Wortman J."/>
            <person name="Nusbaum C."/>
            <person name="Birren B."/>
        </authorList>
    </citation>
    <scope>NUCLEOTIDE SEQUENCE [LARGE SCALE GENOMIC DNA]</scope>
    <source>
        <strain evidence="3">ATCC MYA-4855 / 20631-21</strain>
    </source>
</reference>
<feature type="compositionally biased region" description="Low complexity" evidence="1">
    <location>
        <begin position="93"/>
        <end position="102"/>
    </location>
</feature>
<name>L8G4G6_PSED2</name>
<organism evidence="2 3">
    <name type="scientific">Pseudogymnoascus destructans (strain ATCC MYA-4855 / 20631-21)</name>
    <name type="common">Bat white-nose syndrome fungus</name>
    <name type="synonym">Geomyces destructans</name>
    <dbReference type="NCBI Taxonomy" id="658429"/>
    <lineage>
        <taxon>Eukaryota</taxon>
        <taxon>Fungi</taxon>
        <taxon>Dikarya</taxon>
        <taxon>Ascomycota</taxon>
        <taxon>Pezizomycotina</taxon>
        <taxon>Leotiomycetes</taxon>
        <taxon>Thelebolales</taxon>
        <taxon>Thelebolaceae</taxon>
        <taxon>Pseudogymnoascus</taxon>
    </lineage>
</organism>
<dbReference type="AlphaFoldDB" id="L8G4G6"/>
<evidence type="ECO:0000313" key="3">
    <source>
        <dbReference type="Proteomes" id="UP000011064"/>
    </source>
</evidence>
<evidence type="ECO:0000313" key="2">
    <source>
        <dbReference type="EMBL" id="ELR07548.1"/>
    </source>
</evidence>
<protein>
    <submittedName>
        <fullName evidence="2">Uncharacterized protein</fullName>
    </submittedName>
</protein>
<dbReference type="EMBL" id="GL573540">
    <property type="protein sequence ID" value="ELR07548.1"/>
    <property type="molecule type" value="Genomic_DNA"/>
</dbReference>
<sequence length="120" mass="12996">MSANDAAQQQRMQTTDNDAEQAVSGQTDEAQRFIFEDVNTAEDAHLVIVSTATKGNPITAKNISTGSRTSKWLGQMSDESLQTLSQNKVAIPSTSTNSTTNNEPEKLDVEFLQHGPGRTL</sequence>
<dbReference type="OrthoDB" id="3433023at2759"/>
<accession>L8G4G6</accession>
<proteinExistence type="predicted"/>
<dbReference type="STRING" id="658429.L8G4G6"/>
<dbReference type="VEuPathDB" id="FungiDB:GMDG_08463"/>
<feature type="compositionally biased region" description="Polar residues" evidence="1">
    <location>
        <begin position="1"/>
        <end position="16"/>
    </location>
</feature>
<feature type="region of interest" description="Disordered" evidence="1">
    <location>
        <begin position="1"/>
        <end position="30"/>
    </location>
</feature>
<feature type="region of interest" description="Disordered" evidence="1">
    <location>
        <begin position="86"/>
        <end position="120"/>
    </location>
</feature>